<feature type="transmembrane region" description="Helical" evidence="5">
    <location>
        <begin position="144"/>
        <end position="164"/>
    </location>
</feature>
<keyword evidence="2 5" id="KW-0812">Transmembrane</keyword>
<feature type="transmembrane region" description="Helical" evidence="5">
    <location>
        <begin position="84"/>
        <end position="107"/>
    </location>
</feature>
<proteinExistence type="predicted"/>
<feature type="transmembrane region" description="Helical" evidence="5">
    <location>
        <begin position="7"/>
        <end position="31"/>
    </location>
</feature>
<dbReference type="InterPro" id="IPR002797">
    <property type="entry name" value="Polysacc_synth"/>
</dbReference>
<feature type="transmembrane region" description="Helical" evidence="5">
    <location>
        <begin position="414"/>
        <end position="432"/>
    </location>
</feature>
<feature type="transmembrane region" description="Helical" evidence="5">
    <location>
        <begin position="380"/>
        <end position="402"/>
    </location>
</feature>
<feature type="transmembrane region" description="Helical" evidence="5">
    <location>
        <begin position="249"/>
        <end position="271"/>
    </location>
</feature>
<sequence length="471" mass="52121">MLAKRIAFNTIISAGSRILGTAIALLTIGLITRYLGQDGFGDYSIITAFLYIFSVLADLGLYSITLREISKEGAAESEIVSHAFSFRFFSGLFIFGLAPAIAWFFPYSFQTKIGIALASFGFWSLSNSQVLVTVFQKYLKMEKAAIAELAGRVVQVGLIGFFVFKNMGFFNIILATSIGSFANFLLIFLFVQKYTSVKIRWNLPYWRKIIKESFPLAISAVFVMIYFKLDTLMLSLMKPPGDVGIYGVAYKILESLIFFPALFVGLIMPLLSRYALTDQIEFKRVAQRGLDILLTFAMPLALGGLILSQPIIALIAGSQFGAAVGVLNILIFATAIIFLGSLFSNMIIALDKQKALAKIYGLGAIVNFSVNLILIPRFSYWGAASSTLFTEALVTFLMLIVIKKAVNYMPNFGILLKIFFASLVMSLILYFARELNIFILLILAVLVYFPALLAFKAVSVNDVKSLIKKQI</sequence>
<organism evidence="6 7">
    <name type="scientific">Candidatus Portnoybacteria bacterium CG11_big_fil_rev_8_21_14_0_20_40_15</name>
    <dbReference type="NCBI Taxonomy" id="1974817"/>
    <lineage>
        <taxon>Bacteria</taxon>
        <taxon>Candidatus Portnoyibacteriota</taxon>
    </lineage>
</organism>
<dbReference type="Proteomes" id="UP000229317">
    <property type="component" value="Unassembled WGS sequence"/>
</dbReference>
<dbReference type="CDD" id="cd13128">
    <property type="entry name" value="MATE_Wzx_like"/>
    <property type="match status" value="1"/>
</dbReference>
<reference evidence="6 7" key="1">
    <citation type="submission" date="2017-09" db="EMBL/GenBank/DDBJ databases">
        <title>Depth-based differentiation of microbial function through sediment-hosted aquifers and enrichment of novel symbionts in the deep terrestrial subsurface.</title>
        <authorList>
            <person name="Probst A.J."/>
            <person name="Ladd B."/>
            <person name="Jarett J.K."/>
            <person name="Geller-Mcgrath D.E."/>
            <person name="Sieber C.M."/>
            <person name="Emerson J.B."/>
            <person name="Anantharaman K."/>
            <person name="Thomas B.C."/>
            <person name="Malmstrom R."/>
            <person name="Stieglmeier M."/>
            <person name="Klingl A."/>
            <person name="Woyke T."/>
            <person name="Ryan C.M."/>
            <person name="Banfield J.F."/>
        </authorList>
    </citation>
    <scope>NUCLEOTIDE SEQUENCE [LARGE SCALE GENOMIC DNA]</scope>
    <source>
        <strain evidence="6">CG11_big_fil_rev_8_21_14_0_20_40_15</strain>
    </source>
</reference>
<comment type="subcellular location">
    <subcellularLocation>
        <location evidence="1">Membrane</location>
        <topology evidence="1">Multi-pass membrane protein</topology>
    </subcellularLocation>
</comment>
<feature type="transmembrane region" description="Helical" evidence="5">
    <location>
        <begin position="113"/>
        <end position="132"/>
    </location>
</feature>
<evidence type="ECO:0000256" key="1">
    <source>
        <dbReference type="ARBA" id="ARBA00004141"/>
    </source>
</evidence>
<dbReference type="Pfam" id="PF01943">
    <property type="entry name" value="Polysacc_synt"/>
    <property type="match status" value="1"/>
</dbReference>
<dbReference type="PANTHER" id="PTHR43424">
    <property type="entry name" value="LOCUS PUTATIVE PROTEIN 1-RELATED"/>
    <property type="match status" value="1"/>
</dbReference>
<feature type="transmembrane region" description="Helical" evidence="5">
    <location>
        <begin position="292"/>
        <end position="316"/>
    </location>
</feature>
<feature type="transmembrane region" description="Helical" evidence="5">
    <location>
        <begin position="438"/>
        <end position="458"/>
    </location>
</feature>
<evidence type="ECO:0000256" key="5">
    <source>
        <dbReference type="SAM" id="Phobius"/>
    </source>
</evidence>
<evidence type="ECO:0000256" key="2">
    <source>
        <dbReference type="ARBA" id="ARBA00022692"/>
    </source>
</evidence>
<evidence type="ECO:0000313" key="7">
    <source>
        <dbReference type="Proteomes" id="UP000229317"/>
    </source>
</evidence>
<accession>A0A2H0KVS0</accession>
<gene>
    <name evidence="6" type="ORF">COV84_00775</name>
</gene>
<evidence type="ECO:0000313" key="6">
    <source>
        <dbReference type="EMBL" id="PIQ75524.1"/>
    </source>
</evidence>
<feature type="transmembrane region" description="Helical" evidence="5">
    <location>
        <begin position="322"/>
        <end position="343"/>
    </location>
</feature>
<dbReference type="EMBL" id="PCVO01000011">
    <property type="protein sequence ID" value="PIQ75524.1"/>
    <property type="molecule type" value="Genomic_DNA"/>
</dbReference>
<evidence type="ECO:0000256" key="4">
    <source>
        <dbReference type="ARBA" id="ARBA00023136"/>
    </source>
</evidence>
<feature type="transmembrane region" description="Helical" evidence="5">
    <location>
        <begin position="43"/>
        <end position="64"/>
    </location>
</feature>
<dbReference type="AlphaFoldDB" id="A0A2H0KVS0"/>
<dbReference type="InterPro" id="IPR052556">
    <property type="entry name" value="PolySynth_Transporter"/>
</dbReference>
<feature type="transmembrane region" description="Helical" evidence="5">
    <location>
        <begin position="170"/>
        <end position="191"/>
    </location>
</feature>
<name>A0A2H0KVS0_9BACT</name>
<evidence type="ECO:0000256" key="3">
    <source>
        <dbReference type="ARBA" id="ARBA00022989"/>
    </source>
</evidence>
<comment type="caution">
    <text evidence="6">The sequence shown here is derived from an EMBL/GenBank/DDBJ whole genome shotgun (WGS) entry which is preliminary data.</text>
</comment>
<dbReference type="PANTHER" id="PTHR43424:SF1">
    <property type="entry name" value="LOCUS PUTATIVE PROTEIN 1-RELATED"/>
    <property type="match status" value="1"/>
</dbReference>
<protein>
    <submittedName>
        <fullName evidence="6">Uncharacterized protein</fullName>
    </submittedName>
</protein>
<feature type="transmembrane region" description="Helical" evidence="5">
    <location>
        <begin position="212"/>
        <end position="229"/>
    </location>
</feature>
<keyword evidence="3 5" id="KW-1133">Transmembrane helix</keyword>
<dbReference type="GO" id="GO:0016020">
    <property type="term" value="C:membrane"/>
    <property type="evidence" value="ECO:0007669"/>
    <property type="project" value="UniProtKB-SubCell"/>
</dbReference>
<feature type="transmembrane region" description="Helical" evidence="5">
    <location>
        <begin position="355"/>
        <end position="374"/>
    </location>
</feature>
<keyword evidence="4 5" id="KW-0472">Membrane</keyword>